<keyword evidence="4" id="KW-0808">Transferase</keyword>
<keyword evidence="4" id="KW-0032">Aminotransferase</keyword>
<gene>
    <name evidence="4" type="ORF">OW255_03000</name>
</gene>
<proteinExistence type="inferred from homology"/>
<dbReference type="PANTHER" id="PTHR30244:SF9">
    <property type="entry name" value="PROTEIN RV3402C"/>
    <property type="match status" value="1"/>
</dbReference>
<sequence length="374" mass="42294">MIPEEKDILVTKASMPSYEEFIEEIKPIWETAWMTNMGEFHDRLKEQLKAYLKAKNLLLFVNGHMALEMALQAMNLSGEVITTPFSFASTTHAIMRNNLTPVFCDIKEDDYTIDADRIEALITDKTTAILPVHVYGNVCDMEKIERIAKKHNLKVIYDAAHAFGVEVNGRGIGTFGDASMFSFHATKVFNTIEGGAVTFQDPSLEVLLNYLKNFGITGKESVEYVGGNAKMNEFQAAMGICNLRHVEDNIEKRRLITEHYRKRLSGIPGIRLNQEKEGILPNYAYFPVAFDGFSMTRNEVYELLASHHIFARKYFYPLITDFDCYREQFQGVSLPCAKKAADSVLTLPLYADLSISDADRICDIILGVKPKGRL</sequence>
<dbReference type="Gene3D" id="3.40.640.10">
    <property type="entry name" value="Type I PLP-dependent aspartate aminotransferase-like (Major domain)"/>
    <property type="match status" value="1"/>
</dbReference>
<dbReference type="PIRSF" id="PIRSF000390">
    <property type="entry name" value="PLP_StrS"/>
    <property type="match status" value="1"/>
</dbReference>
<keyword evidence="1 3" id="KW-0663">Pyridoxal phosphate</keyword>
<dbReference type="Pfam" id="PF01041">
    <property type="entry name" value="DegT_DnrJ_EryC1"/>
    <property type="match status" value="1"/>
</dbReference>
<keyword evidence="5" id="KW-1185">Reference proteome</keyword>
<evidence type="ECO:0000256" key="2">
    <source>
        <dbReference type="ARBA" id="ARBA00037999"/>
    </source>
</evidence>
<name>A0ABY7AHV7_9FIRM</name>
<dbReference type="EMBL" id="CP113524">
    <property type="protein sequence ID" value="WAJ25954.1"/>
    <property type="molecule type" value="Genomic_DNA"/>
</dbReference>
<evidence type="ECO:0000313" key="5">
    <source>
        <dbReference type="Proteomes" id="UP001163115"/>
    </source>
</evidence>
<evidence type="ECO:0000256" key="1">
    <source>
        <dbReference type="ARBA" id="ARBA00022898"/>
    </source>
</evidence>
<dbReference type="SUPFAM" id="SSF53383">
    <property type="entry name" value="PLP-dependent transferases"/>
    <property type="match status" value="1"/>
</dbReference>
<evidence type="ECO:0000313" key="4">
    <source>
        <dbReference type="EMBL" id="WAJ25954.1"/>
    </source>
</evidence>
<organism evidence="4 5">
    <name type="scientific">Lacrimispora xylanolytica</name>
    <dbReference type="NCBI Taxonomy" id="29375"/>
    <lineage>
        <taxon>Bacteria</taxon>
        <taxon>Bacillati</taxon>
        <taxon>Bacillota</taxon>
        <taxon>Clostridia</taxon>
        <taxon>Lachnospirales</taxon>
        <taxon>Lachnospiraceae</taxon>
        <taxon>Lacrimispora</taxon>
    </lineage>
</organism>
<dbReference type="InterPro" id="IPR000653">
    <property type="entry name" value="DegT/StrS_aminotransferase"/>
</dbReference>
<dbReference type="InterPro" id="IPR015424">
    <property type="entry name" value="PyrdxlP-dep_Trfase"/>
</dbReference>
<reference evidence="4" key="1">
    <citation type="submission" date="2022-11" db="EMBL/GenBank/DDBJ databases">
        <title>Lacrimispora xylanolytica sy1, complete genome.</title>
        <authorList>
            <person name="Choi S."/>
        </authorList>
    </citation>
    <scope>NUCLEOTIDE SEQUENCE</scope>
    <source>
        <strain evidence="4">Sy1</strain>
    </source>
</reference>
<dbReference type="Proteomes" id="UP001163115">
    <property type="component" value="Chromosome"/>
</dbReference>
<dbReference type="PANTHER" id="PTHR30244">
    <property type="entry name" value="TRANSAMINASE"/>
    <property type="match status" value="1"/>
</dbReference>
<dbReference type="CDD" id="cd00616">
    <property type="entry name" value="AHBA_syn"/>
    <property type="match status" value="1"/>
</dbReference>
<accession>A0ABY7AHV7</accession>
<dbReference type="InterPro" id="IPR015421">
    <property type="entry name" value="PyrdxlP-dep_Trfase_major"/>
</dbReference>
<evidence type="ECO:0000256" key="3">
    <source>
        <dbReference type="RuleBase" id="RU004508"/>
    </source>
</evidence>
<comment type="similarity">
    <text evidence="2 3">Belongs to the DegT/DnrJ/EryC1 family.</text>
</comment>
<dbReference type="GO" id="GO:0008483">
    <property type="term" value="F:transaminase activity"/>
    <property type="evidence" value="ECO:0007669"/>
    <property type="project" value="UniProtKB-KW"/>
</dbReference>
<protein>
    <submittedName>
        <fullName evidence="4">DegT/DnrJ/EryC1/StrS family aminotransferase</fullName>
    </submittedName>
</protein>